<protein>
    <submittedName>
        <fullName evidence="2">Uncharacterized protein</fullName>
    </submittedName>
</protein>
<gene>
    <name evidence="2" type="ORF">ABID50_001631</name>
</gene>
<name>A0ABV2ETG1_9STRE</name>
<proteinExistence type="predicted"/>
<accession>A0ABV2ETG1</accession>
<dbReference type="Proteomes" id="UP001549134">
    <property type="component" value="Unassembled WGS sequence"/>
</dbReference>
<evidence type="ECO:0000313" key="3">
    <source>
        <dbReference type="Proteomes" id="UP001549134"/>
    </source>
</evidence>
<sequence length="29" mass="3597">MRWKRVRNVRNNEERITSRKPNGIATNWN</sequence>
<reference evidence="2 3" key="1">
    <citation type="submission" date="2024-06" db="EMBL/GenBank/DDBJ databases">
        <title>Genomic Encyclopedia of Type Strains, Phase IV (KMG-IV): sequencing the most valuable type-strain genomes for metagenomic binning, comparative biology and taxonomic classification.</title>
        <authorList>
            <person name="Goeker M."/>
        </authorList>
    </citation>
    <scope>NUCLEOTIDE SEQUENCE [LARGE SCALE GENOMIC DNA]</scope>
    <source>
        <strain evidence="2 3">DSM 29126</strain>
    </source>
</reference>
<comment type="caution">
    <text evidence="2">The sequence shown here is derived from an EMBL/GenBank/DDBJ whole genome shotgun (WGS) entry which is preliminary data.</text>
</comment>
<evidence type="ECO:0000256" key="1">
    <source>
        <dbReference type="SAM" id="MobiDB-lite"/>
    </source>
</evidence>
<evidence type="ECO:0000313" key="2">
    <source>
        <dbReference type="EMBL" id="MET3534471.1"/>
    </source>
</evidence>
<dbReference type="EMBL" id="JBEPLX010000019">
    <property type="protein sequence ID" value="MET3534471.1"/>
    <property type="molecule type" value="Genomic_DNA"/>
</dbReference>
<feature type="region of interest" description="Disordered" evidence="1">
    <location>
        <begin position="1"/>
        <end position="29"/>
    </location>
</feature>
<keyword evidence="3" id="KW-1185">Reference proteome</keyword>
<organism evidence="2 3">
    <name type="scientific">Streptococcus parasuis</name>
    <dbReference type="NCBI Taxonomy" id="1501662"/>
    <lineage>
        <taxon>Bacteria</taxon>
        <taxon>Bacillati</taxon>
        <taxon>Bacillota</taxon>
        <taxon>Bacilli</taxon>
        <taxon>Lactobacillales</taxon>
        <taxon>Streptococcaceae</taxon>
        <taxon>Streptococcus</taxon>
    </lineage>
</organism>